<evidence type="ECO:0000313" key="2">
    <source>
        <dbReference type="EMBL" id="TWG09311.1"/>
    </source>
</evidence>
<dbReference type="InterPro" id="IPR000182">
    <property type="entry name" value="GNAT_dom"/>
</dbReference>
<protein>
    <submittedName>
        <fullName evidence="2">Acetyltransferase (GNAT) family protein</fullName>
    </submittedName>
</protein>
<proteinExistence type="predicted"/>
<keyword evidence="3" id="KW-1185">Reference proteome</keyword>
<dbReference type="GO" id="GO:0016747">
    <property type="term" value="F:acyltransferase activity, transferring groups other than amino-acyl groups"/>
    <property type="evidence" value="ECO:0007669"/>
    <property type="project" value="InterPro"/>
</dbReference>
<dbReference type="Pfam" id="PF08445">
    <property type="entry name" value="FR47"/>
    <property type="match status" value="1"/>
</dbReference>
<comment type="caution">
    <text evidence="2">The sequence shown here is derived from an EMBL/GenBank/DDBJ whole genome shotgun (WGS) entry which is preliminary data.</text>
</comment>
<accession>A0A561VCG7</accession>
<dbReference type="Proteomes" id="UP000320239">
    <property type="component" value="Unassembled WGS sequence"/>
</dbReference>
<reference evidence="2 3" key="1">
    <citation type="submission" date="2019-06" db="EMBL/GenBank/DDBJ databases">
        <title>Sequencing the genomes of 1000 actinobacteria strains.</title>
        <authorList>
            <person name="Klenk H.-P."/>
        </authorList>
    </citation>
    <scope>NUCLEOTIDE SEQUENCE [LARGE SCALE GENOMIC DNA]</scope>
    <source>
        <strain evidence="2 3">DSM 43866</strain>
    </source>
</reference>
<feature type="domain" description="N-acetyltransferase" evidence="1">
    <location>
        <begin position="88"/>
        <end position="229"/>
    </location>
</feature>
<dbReference type="AlphaFoldDB" id="A0A561VCG7"/>
<dbReference type="InterPro" id="IPR013653">
    <property type="entry name" value="GCN5-like_dom"/>
</dbReference>
<gene>
    <name evidence="2" type="ORF">FHX34_10826</name>
</gene>
<name>A0A561VCG7_ACTTI</name>
<dbReference type="PROSITE" id="PS51186">
    <property type="entry name" value="GNAT"/>
    <property type="match status" value="1"/>
</dbReference>
<sequence>MQPGGSRSTQEPTVSDVASLVASWVHGWAVSRAVPSPTSLPGGWRIQVGLPGHRVRYVLAAYDDATVTELGRRHTEPGTWIKAATNPSDLHRVLPARWAMSDTGYLMTVPFTGGDPVVPAPYSTQLEVEGDVIVASVLDTAGRTAARGRLAPAGRVGVIDQVETAPTHRRRGLASAVMRTLAHHAVRRGMHRGVLVATDDGRELYRTLGWTVRSPIAAAHIPEAPTPLA</sequence>
<dbReference type="EMBL" id="VIWY01000008">
    <property type="protein sequence ID" value="TWG09311.1"/>
    <property type="molecule type" value="Genomic_DNA"/>
</dbReference>
<dbReference type="OrthoDB" id="4966223at2"/>
<dbReference type="CDD" id="cd04301">
    <property type="entry name" value="NAT_SF"/>
    <property type="match status" value="1"/>
</dbReference>
<evidence type="ECO:0000259" key="1">
    <source>
        <dbReference type="PROSITE" id="PS51186"/>
    </source>
</evidence>
<dbReference type="InterPro" id="IPR016181">
    <property type="entry name" value="Acyl_CoA_acyltransferase"/>
</dbReference>
<evidence type="ECO:0000313" key="3">
    <source>
        <dbReference type="Proteomes" id="UP000320239"/>
    </source>
</evidence>
<organism evidence="2 3">
    <name type="scientific">Actinoplanes teichomyceticus</name>
    <dbReference type="NCBI Taxonomy" id="1867"/>
    <lineage>
        <taxon>Bacteria</taxon>
        <taxon>Bacillati</taxon>
        <taxon>Actinomycetota</taxon>
        <taxon>Actinomycetes</taxon>
        <taxon>Micromonosporales</taxon>
        <taxon>Micromonosporaceae</taxon>
        <taxon>Actinoplanes</taxon>
    </lineage>
</organism>
<keyword evidence="2" id="KW-0808">Transferase</keyword>
<dbReference type="Gene3D" id="3.40.630.30">
    <property type="match status" value="1"/>
</dbReference>
<dbReference type="SUPFAM" id="SSF55729">
    <property type="entry name" value="Acyl-CoA N-acyltransferases (Nat)"/>
    <property type="match status" value="1"/>
</dbReference>